<proteinExistence type="inferred from homology"/>
<dbReference type="Proteomes" id="UP001607302">
    <property type="component" value="Unassembled WGS sequence"/>
</dbReference>
<feature type="region of interest" description="Disordered" evidence="4">
    <location>
        <begin position="156"/>
        <end position="190"/>
    </location>
</feature>
<dbReference type="PANTHER" id="PTHR13516:SF4">
    <property type="entry name" value="FI09323P"/>
    <property type="match status" value="1"/>
</dbReference>
<dbReference type="EMBL" id="JAUDFV010000167">
    <property type="protein sequence ID" value="KAL2712184.1"/>
    <property type="molecule type" value="Genomic_DNA"/>
</dbReference>
<dbReference type="Gene3D" id="3.30.110.20">
    <property type="entry name" value="Alba-like domain"/>
    <property type="match status" value="1"/>
</dbReference>
<organism evidence="6 7">
    <name type="scientific">Vespula squamosa</name>
    <name type="common">Southern yellow jacket</name>
    <name type="synonym">Wasp</name>
    <dbReference type="NCBI Taxonomy" id="30214"/>
    <lineage>
        <taxon>Eukaryota</taxon>
        <taxon>Metazoa</taxon>
        <taxon>Ecdysozoa</taxon>
        <taxon>Arthropoda</taxon>
        <taxon>Hexapoda</taxon>
        <taxon>Insecta</taxon>
        <taxon>Pterygota</taxon>
        <taxon>Neoptera</taxon>
        <taxon>Endopterygota</taxon>
        <taxon>Hymenoptera</taxon>
        <taxon>Apocrita</taxon>
        <taxon>Aculeata</taxon>
        <taxon>Vespoidea</taxon>
        <taxon>Vespidae</taxon>
        <taxon>Vespinae</taxon>
        <taxon>Vespula</taxon>
    </lineage>
</organism>
<name>A0ABD1ZUY9_VESSQ</name>
<dbReference type="InterPro" id="IPR051958">
    <property type="entry name" value="Alba-like_NAB"/>
</dbReference>
<protein>
    <submittedName>
        <fullName evidence="6">Ribonuclease P protein subunit p25-like protein</fullName>
    </submittedName>
</protein>
<feature type="compositionally biased region" description="Low complexity" evidence="4">
    <location>
        <begin position="162"/>
        <end position="189"/>
    </location>
</feature>
<reference evidence="6 7" key="1">
    <citation type="journal article" date="2024" name="Ann. Entomol. Soc. Am.">
        <title>Genomic analyses of the southern and eastern yellowjacket wasps (Hymenoptera: Vespidae) reveal evolutionary signatures of social life.</title>
        <authorList>
            <person name="Catto M.A."/>
            <person name="Caine P.B."/>
            <person name="Orr S.E."/>
            <person name="Hunt B.G."/>
            <person name="Goodisman M.A.D."/>
        </authorList>
    </citation>
    <scope>NUCLEOTIDE SEQUENCE [LARGE SCALE GENOMIC DNA]</scope>
    <source>
        <strain evidence="6">233</strain>
        <tissue evidence="6">Head and thorax</tissue>
    </source>
</reference>
<dbReference type="GO" id="GO:0005634">
    <property type="term" value="C:nucleus"/>
    <property type="evidence" value="ECO:0007669"/>
    <property type="project" value="UniProtKB-SubCell"/>
</dbReference>
<dbReference type="SUPFAM" id="SSF82704">
    <property type="entry name" value="AlbA-like"/>
    <property type="match status" value="1"/>
</dbReference>
<sequence length="233" mass="26299">MGRLKRKKNLTMVTLEKDKNESEIPFEDLSKEFLLMRVKSGTKIRNVLGYAIKEFSNHDCIVWTGVGEAVGKVISCSELFKTIYKGLHQVTRLRYIVLKNSENASKDVKKETYRLPEIHILLSKEAKDITVSGYQAPDDPGHFNFQNETSQTELSFTNTNKNNSNSNNDSNSNSNNNSNNNSSSSSSSNYKGITNIDAEKLAAMELITGRKRVKKCQLTLIPPKKNKKMNKND</sequence>
<comment type="subcellular location">
    <subcellularLocation>
        <location evidence="1">Nucleus</location>
    </subcellularLocation>
</comment>
<evidence type="ECO:0000256" key="2">
    <source>
        <dbReference type="ARBA" id="ARBA00008018"/>
    </source>
</evidence>
<evidence type="ECO:0000259" key="5">
    <source>
        <dbReference type="Pfam" id="PF01918"/>
    </source>
</evidence>
<evidence type="ECO:0000256" key="4">
    <source>
        <dbReference type="SAM" id="MobiDB-lite"/>
    </source>
</evidence>
<comment type="caution">
    <text evidence="6">The sequence shown here is derived from an EMBL/GenBank/DDBJ whole genome shotgun (WGS) entry which is preliminary data.</text>
</comment>
<evidence type="ECO:0000313" key="6">
    <source>
        <dbReference type="EMBL" id="KAL2712184.1"/>
    </source>
</evidence>
<evidence type="ECO:0000313" key="7">
    <source>
        <dbReference type="Proteomes" id="UP001607302"/>
    </source>
</evidence>
<dbReference type="AlphaFoldDB" id="A0ABD1ZUY9"/>
<evidence type="ECO:0000256" key="3">
    <source>
        <dbReference type="ARBA" id="ARBA00023242"/>
    </source>
</evidence>
<gene>
    <name evidence="6" type="ORF">V1478_018419</name>
</gene>
<accession>A0ABD1ZUY9</accession>
<dbReference type="PANTHER" id="PTHR13516">
    <property type="entry name" value="RIBONUCLEASE P SUBUNIT P25"/>
    <property type="match status" value="1"/>
</dbReference>
<keyword evidence="7" id="KW-1185">Reference proteome</keyword>
<evidence type="ECO:0000256" key="1">
    <source>
        <dbReference type="ARBA" id="ARBA00004123"/>
    </source>
</evidence>
<dbReference type="Pfam" id="PF01918">
    <property type="entry name" value="Alba"/>
    <property type="match status" value="1"/>
</dbReference>
<keyword evidence="3" id="KW-0539">Nucleus</keyword>
<dbReference type="InterPro" id="IPR036882">
    <property type="entry name" value="Alba-like_dom_sf"/>
</dbReference>
<feature type="domain" description="DNA/RNA-binding protein Alba-like" evidence="5">
    <location>
        <begin position="36"/>
        <end position="95"/>
    </location>
</feature>
<dbReference type="InterPro" id="IPR002775">
    <property type="entry name" value="DNA/RNA-bd_Alba-like"/>
</dbReference>
<comment type="similarity">
    <text evidence="2">Belongs to the histone-like Alba family.</text>
</comment>